<dbReference type="AlphaFoldDB" id="A0A4R0NMQ9"/>
<evidence type="ECO:0000313" key="3">
    <source>
        <dbReference type="Proteomes" id="UP000291485"/>
    </source>
</evidence>
<accession>A0A4R0NMQ9</accession>
<dbReference type="Proteomes" id="UP000291485">
    <property type="component" value="Unassembled WGS sequence"/>
</dbReference>
<evidence type="ECO:0000256" key="1">
    <source>
        <dbReference type="SAM" id="SignalP"/>
    </source>
</evidence>
<feature type="signal peptide" evidence="1">
    <location>
        <begin position="1"/>
        <end position="16"/>
    </location>
</feature>
<name>A0A4R0NMQ9_9SPHI</name>
<dbReference type="PROSITE" id="PS51257">
    <property type="entry name" value="PROKAR_LIPOPROTEIN"/>
    <property type="match status" value="1"/>
</dbReference>
<gene>
    <name evidence="2" type="ORF">EZ449_18905</name>
</gene>
<dbReference type="RefSeq" id="WP_131561828.1">
    <property type="nucleotide sequence ID" value="NZ_SJSN01000018.1"/>
</dbReference>
<protein>
    <submittedName>
        <fullName evidence="2">Uncharacterized protein</fullName>
    </submittedName>
</protein>
<comment type="caution">
    <text evidence="2">The sequence shown here is derived from an EMBL/GenBank/DDBJ whole genome shotgun (WGS) entry which is preliminary data.</text>
</comment>
<proteinExistence type="predicted"/>
<dbReference type="EMBL" id="SJSN01000018">
    <property type="protein sequence ID" value="TCD02131.1"/>
    <property type="molecule type" value="Genomic_DNA"/>
</dbReference>
<evidence type="ECO:0000313" key="2">
    <source>
        <dbReference type="EMBL" id="TCD02131.1"/>
    </source>
</evidence>
<keyword evidence="3" id="KW-1185">Reference proteome</keyword>
<dbReference type="OrthoDB" id="750652at2"/>
<feature type="chain" id="PRO_5020515000" evidence="1">
    <location>
        <begin position="17"/>
        <end position="263"/>
    </location>
</feature>
<reference evidence="2 3" key="1">
    <citation type="submission" date="2019-02" db="EMBL/GenBank/DDBJ databases">
        <title>Pedobacter sp. RP-3-11 sp. nov., isolated from Arctic soil.</title>
        <authorList>
            <person name="Dahal R.H."/>
        </authorList>
    </citation>
    <scope>NUCLEOTIDE SEQUENCE [LARGE SCALE GENOMIC DNA]</scope>
    <source>
        <strain evidence="2 3">RP-3-11</strain>
    </source>
</reference>
<keyword evidence="1" id="KW-0732">Signal</keyword>
<sequence length="263" mass="29513">MKKVIFALLLSTTLFACSGGLEKTYTPRVLAANESFDEFPKSKKNVLTLVRVDSNRADNQDHFVIKYKDTTINIQDGKKPLATLFKNARFINSQNTAAVVQVVDSSAMVSPFYLVVVKDGKSDVISLDRPSTGKEDAKFTDGLVELSRTNFVINNDFIVNSVNGKVYPIKRQNDSERIQGRFFMYSRDKTTLVFLTPSALYQVNYRNGETQTLQVPASLLAEPDRAAGEIQQNYGWITNANGTPFLKYNGNPDRIVDIKEFKN</sequence>
<organism evidence="2 3">
    <name type="scientific">Pedobacter frigidisoli</name>
    <dbReference type="NCBI Taxonomy" id="2530455"/>
    <lineage>
        <taxon>Bacteria</taxon>
        <taxon>Pseudomonadati</taxon>
        <taxon>Bacteroidota</taxon>
        <taxon>Sphingobacteriia</taxon>
        <taxon>Sphingobacteriales</taxon>
        <taxon>Sphingobacteriaceae</taxon>
        <taxon>Pedobacter</taxon>
    </lineage>
</organism>